<accession>A0A1D8G270</accession>
<feature type="compositionally biased region" description="Low complexity" evidence="1">
    <location>
        <begin position="13"/>
        <end position="27"/>
    </location>
</feature>
<gene>
    <name evidence="2" type="ORF">A4G23_02385</name>
</gene>
<reference evidence="2 3" key="1">
    <citation type="submission" date="2016-09" db="EMBL/GenBank/DDBJ databases">
        <title>Streptomyces rubrolavendulae MJM4426 Genome sequencing and assembly.</title>
        <authorList>
            <person name="Kim J.-G."/>
        </authorList>
    </citation>
    <scope>NUCLEOTIDE SEQUENCE [LARGE SCALE GENOMIC DNA]</scope>
    <source>
        <strain evidence="2 3">MJM4426</strain>
    </source>
</reference>
<keyword evidence="3" id="KW-1185">Reference proteome</keyword>
<dbReference type="PATRIC" id="fig|285473.5.peg.2499"/>
<evidence type="ECO:0000313" key="2">
    <source>
        <dbReference type="EMBL" id="AOT59543.1"/>
    </source>
</evidence>
<feature type="region of interest" description="Disordered" evidence="1">
    <location>
        <begin position="117"/>
        <end position="137"/>
    </location>
</feature>
<name>A0A1D8G270_9ACTN</name>
<feature type="compositionally biased region" description="Basic and acidic residues" evidence="1">
    <location>
        <begin position="32"/>
        <end position="49"/>
    </location>
</feature>
<evidence type="ECO:0000313" key="3">
    <source>
        <dbReference type="Proteomes" id="UP000095349"/>
    </source>
</evidence>
<feature type="region of interest" description="Disordered" evidence="1">
    <location>
        <begin position="173"/>
        <end position="202"/>
    </location>
</feature>
<protein>
    <submittedName>
        <fullName evidence="2">Uncharacterized protein</fullName>
    </submittedName>
</protein>
<organism evidence="2 3">
    <name type="scientific">Streptomyces rubrolavendulae</name>
    <dbReference type="NCBI Taxonomy" id="285473"/>
    <lineage>
        <taxon>Bacteria</taxon>
        <taxon>Bacillati</taxon>
        <taxon>Actinomycetota</taxon>
        <taxon>Actinomycetes</taxon>
        <taxon>Kitasatosporales</taxon>
        <taxon>Streptomycetaceae</taxon>
        <taxon>Streptomyces</taxon>
    </lineage>
</organism>
<dbReference type="KEGG" id="srn:A4G23_02385"/>
<sequence length="202" mass="21035">MFVMSAVAPFTGLQAGQAPAPAGEPPGISVVQRRDDEPEGLDPERWEPREDDVERLCAALARLDYPSGFAEADIAYRLAEEFLRQVHLTRRRGHAWGESAARCRELAGAAFHDVVAGPPGHAGAPRDTASGGPEPGLQVLGATPVGEPGPGVEPFGDEAVIALVSQGMREGLRSAGLPAGLSDRCAETAAHHAPRTPGADPS</sequence>
<dbReference type="EMBL" id="CP017316">
    <property type="protein sequence ID" value="AOT59543.1"/>
    <property type="molecule type" value="Genomic_DNA"/>
</dbReference>
<proteinExistence type="predicted"/>
<dbReference type="AlphaFoldDB" id="A0A1D8G270"/>
<dbReference type="GeneID" id="33067529"/>
<feature type="region of interest" description="Disordered" evidence="1">
    <location>
        <begin position="13"/>
        <end position="49"/>
    </location>
</feature>
<dbReference type="Proteomes" id="UP000095349">
    <property type="component" value="Chromosome"/>
</dbReference>
<evidence type="ECO:0000256" key="1">
    <source>
        <dbReference type="SAM" id="MobiDB-lite"/>
    </source>
</evidence>